<evidence type="ECO:0000256" key="1">
    <source>
        <dbReference type="ARBA" id="ARBA00004123"/>
    </source>
</evidence>
<keyword evidence="2" id="KW-0479">Metal-binding</keyword>
<feature type="domain" description="C2H2-type" evidence="9">
    <location>
        <begin position="220"/>
        <end position="247"/>
    </location>
</feature>
<dbReference type="PROSITE" id="PS00028">
    <property type="entry name" value="ZINC_FINGER_C2H2_1"/>
    <property type="match status" value="2"/>
</dbReference>
<dbReference type="InterPro" id="IPR013087">
    <property type="entry name" value="Znf_C2H2_type"/>
</dbReference>
<gene>
    <name evidence="10" type="ORF">C8Q71DRAFT_729293</name>
</gene>
<feature type="region of interest" description="Disordered" evidence="8">
    <location>
        <begin position="352"/>
        <end position="374"/>
    </location>
</feature>
<evidence type="ECO:0000256" key="4">
    <source>
        <dbReference type="ARBA" id="ARBA00022771"/>
    </source>
</evidence>
<dbReference type="SMART" id="SM00355">
    <property type="entry name" value="ZnF_C2H2"/>
    <property type="match status" value="2"/>
</dbReference>
<feature type="compositionally biased region" description="Low complexity" evidence="8">
    <location>
        <begin position="356"/>
        <end position="365"/>
    </location>
</feature>
<dbReference type="Gene3D" id="3.30.160.60">
    <property type="entry name" value="Classic Zinc Finger"/>
    <property type="match status" value="2"/>
</dbReference>
<accession>A0ABQ8KWF7</accession>
<evidence type="ECO:0000256" key="5">
    <source>
        <dbReference type="ARBA" id="ARBA00022833"/>
    </source>
</evidence>
<evidence type="ECO:0000313" key="11">
    <source>
        <dbReference type="Proteomes" id="UP000814176"/>
    </source>
</evidence>
<keyword evidence="4 7" id="KW-0863">Zinc-finger</keyword>
<evidence type="ECO:0000256" key="8">
    <source>
        <dbReference type="SAM" id="MobiDB-lite"/>
    </source>
</evidence>
<dbReference type="InterPro" id="IPR036236">
    <property type="entry name" value="Znf_C2H2_sf"/>
</dbReference>
<dbReference type="PANTHER" id="PTHR24394:SF29">
    <property type="entry name" value="MYONEURIN"/>
    <property type="match status" value="1"/>
</dbReference>
<sequence>MPLRFCLVSTGSTGESCLACSRPCGRARLCTFYRTVCAATDDIWLLGIFDSNDARTAMACASDPPYLYKLPPSQSCGSCPLPFTPILRSIHHSQSTAMPRSASSECVSLPSIHELLPEHFCRPLDARSLEEPRSLPNMPLASIGRMSSPSRHIPFHTNRSSQPPSRNPSPRTHTTLSPTPNADHNRVDDKRHACPFCPRRFNRPSSLAIHLNTHTGAKPYACPACGRQFSVNSNMRRHYRNHFSDGQRSGTLRSPRLDVHQPVDSLDRNVVNANVNMTPYRYPPLAPPTFSRSTTPSAHSETQYSDSDQDSLVSSPPMHALPAERMLQGSFAARNAEWGGSRSHPYVVDRMHRSSRSASLHNSSLYTVTSSVRR</sequence>
<evidence type="ECO:0000256" key="7">
    <source>
        <dbReference type="PROSITE-ProRule" id="PRU00042"/>
    </source>
</evidence>
<evidence type="ECO:0000313" key="10">
    <source>
        <dbReference type="EMBL" id="KAH9843618.1"/>
    </source>
</evidence>
<reference evidence="10 11" key="1">
    <citation type="journal article" date="2021" name="Environ. Microbiol.">
        <title>Gene family expansions and transcriptome signatures uncover fungal adaptations to wood decay.</title>
        <authorList>
            <person name="Hage H."/>
            <person name="Miyauchi S."/>
            <person name="Viragh M."/>
            <person name="Drula E."/>
            <person name="Min B."/>
            <person name="Chaduli D."/>
            <person name="Navarro D."/>
            <person name="Favel A."/>
            <person name="Norest M."/>
            <person name="Lesage-Meessen L."/>
            <person name="Balint B."/>
            <person name="Merenyi Z."/>
            <person name="de Eugenio L."/>
            <person name="Morin E."/>
            <person name="Martinez A.T."/>
            <person name="Baldrian P."/>
            <person name="Stursova M."/>
            <person name="Martinez M.J."/>
            <person name="Novotny C."/>
            <person name="Magnuson J.K."/>
            <person name="Spatafora J.W."/>
            <person name="Maurice S."/>
            <person name="Pangilinan J."/>
            <person name="Andreopoulos W."/>
            <person name="LaButti K."/>
            <person name="Hundley H."/>
            <person name="Na H."/>
            <person name="Kuo A."/>
            <person name="Barry K."/>
            <person name="Lipzen A."/>
            <person name="Henrissat B."/>
            <person name="Riley R."/>
            <person name="Ahrendt S."/>
            <person name="Nagy L.G."/>
            <person name="Grigoriev I.V."/>
            <person name="Martin F."/>
            <person name="Rosso M.N."/>
        </authorList>
    </citation>
    <scope>NUCLEOTIDE SEQUENCE [LARGE SCALE GENOMIC DNA]</scope>
    <source>
        <strain evidence="10 11">CIRM-BRFM 1785</strain>
    </source>
</reference>
<evidence type="ECO:0000259" key="9">
    <source>
        <dbReference type="PROSITE" id="PS50157"/>
    </source>
</evidence>
<evidence type="ECO:0000256" key="3">
    <source>
        <dbReference type="ARBA" id="ARBA00022737"/>
    </source>
</evidence>
<comment type="subcellular location">
    <subcellularLocation>
        <location evidence="1">Nucleus</location>
    </subcellularLocation>
</comment>
<feature type="compositionally biased region" description="Polar residues" evidence="8">
    <location>
        <begin position="172"/>
        <end position="182"/>
    </location>
</feature>
<dbReference type="PROSITE" id="PS50157">
    <property type="entry name" value="ZINC_FINGER_C2H2_2"/>
    <property type="match status" value="2"/>
</dbReference>
<evidence type="ECO:0000256" key="2">
    <source>
        <dbReference type="ARBA" id="ARBA00022723"/>
    </source>
</evidence>
<feature type="region of interest" description="Disordered" evidence="8">
    <location>
        <begin position="282"/>
        <end position="317"/>
    </location>
</feature>
<proteinExistence type="predicted"/>
<keyword evidence="5" id="KW-0862">Zinc</keyword>
<dbReference type="SUPFAM" id="SSF57667">
    <property type="entry name" value="beta-beta-alpha zinc fingers"/>
    <property type="match status" value="1"/>
</dbReference>
<organism evidence="10 11">
    <name type="scientific">Rhodofomes roseus</name>
    <dbReference type="NCBI Taxonomy" id="34475"/>
    <lineage>
        <taxon>Eukaryota</taxon>
        <taxon>Fungi</taxon>
        <taxon>Dikarya</taxon>
        <taxon>Basidiomycota</taxon>
        <taxon>Agaricomycotina</taxon>
        <taxon>Agaricomycetes</taxon>
        <taxon>Polyporales</taxon>
        <taxon>Rhodofomes</taxon>
    </lineage>
</organism>
<feature type="compositionally biased region" description="Low complexity" evidence="8">
    <location>
        <begin position="158"/>
        <end position="171"/>
    </location>
</feature>
<keyword evidence="11" id="KW-1185">Reference proteome</keyword>
<keyword evidence="6" id="KW-0539">Nucleus</keyword>
<dbReference type="RefSeq" id="XP_047784428.1">
    <property type="nucleotide sequence ID" value="XM_047922020.1"/>
</dbReference>
<feature type="compositionally biased region" description="Polar residues" evidence="8">
    <location>
        <begin position="290"/>
        <end position="314"/>
    </location>
</feature>
<feature type="domain" description="C2H2-type" evidence="9">
    <location>
        <begin position="192"/>
        <end position="219"/>
    </location>
</feature>
<dbReference type="PANTHER" id="PTHR24394">
    <property type="entry name" value="ZINC FINGER PROTEIN"/>
    <property type="match status" value="1"/>
</dbReference>
<protein>
    <recommendedName>
        <fullName evidence="9">C2H2-type domain-containing protein</fullName>
    </recommendedName>
</protein>
<keyword evidence="3" id="KW-0677">Repeat</keyword>
<evidence type="ECO:0000256" key="6">
    <source>
        <dbReference type="ARBA" id="ARBA00023242"/>
    </source>
</evidence>
<dbReference type="Pfam" id="PF00096">
    <property type="entry name" value="zf-C2H2"/>
    <property type="match status" value="2"/>
</dbReference>
<name>A0ABQ8KWF7_9APHY</name>
<dbReference type="Proteomes" id="UP000814176">
    <property type="component" value="Unassembled WGS sequence"/>
</dbReference>
<dbReference type="GeneID" id="72002752"/>
<dbReference type="EMBL" id="JADCUA010000001">
    <property type="protein sequence ID" value="KAH9843618.1"/>
    <property type="molecule type" value="Genomic_DNA"/>
</dbReference>
<comment type="caution">
    <text evidence="10">The sequence shown here is derived from an EMBL/GenBank/DDBJ whole genome shotgun (WGS) entry which is preliminary data.</text>
</comment>
<feature type="region of interest" description="Disordered" evidence="8">
    <location>
        <begin position="131"/>
        <end position="188"/>
    </location>
</feature>